<gene>
    <name evidence="3" type="ORF">LAMI_0H18206G</name>
</gene>
<evidence type="ECO:0000259" key="2">
    <source>
        <dbReference type="Pfam" id="PF10213"/>
    </source>
</evidence>
<dbReference type="GO" id="GO:0005763">
    <property type="term" value="C:mitochondrial small ribosomal subunit"/>
    <property type="evidence" value="ECO:0007669"/>
    <property type="project" value="UniProtKB-UniRule"/>
</dbReference>
<dbReference type="OrthoDB" id="283424at2759"/>
<evidence type="ECO:0000313" key="4">
    <source>
        <dbReference type="Proteomes" id="UP000191024"/>
    </source>
</evidence>
<dbReference type="GO" id="GO:0032543">
    <property type="term" value="P:mitochondrial translation"/>
    <property type="evidence" value="ECO:0007669"/>
    <property type="project" value="UniProtKB-UniRule"/>
</dbReference>
<comment type="similarity">
    <text evidence="1">Belongs to the mitochondrion-specific ribosomal protein mS35 family.</text>
</comment>
<dbReference type="InterPro" id="IPR019349">
    <property type="entry name" value="Ribosomal_mS35_mit"/>
</dbReference>
<dbReference type="InterPro" id="IPR017081">
    <property type="entry name" value="Ribosomal_mS35"/>
</dbReference>
<comment type="subcellular location">
    <subcellularLocation>
        <location evidence="1">Mitochondrion</location>
    </subcellularLocation>
</comment>
<evidence type="ECO:0000256" key="1">
    <source>
        <dbReference type="PIRNR" id="PIRNR036995"/>
    </source>
</evidence>
<feature type="domain" description="Small ribosomal subunit protein mS35 mitochondrial conserved" evidence="2">
    <location>
        <begin position="155"/>
        <end position="281"/>
    </location>
</feature>
<accession>A0A1G4KJH0</accession>
<dbReference type="Pfam" id="PF10213">
    <property type="entry name" value="MRP-S28"/>
    <property type="match status" value="1"/>
</dbReference>
<keyword evidence="1" id="KW-0687">Ribonucleoprotein</keyword>
<dbReference type="GO" id="GO:0003735">
    <property type="term" value="F:structural constituent of ribosome"/>
    <property type="evidence" value="ECO:0007669"/>
    <property type="project" value="UniProtKB-UniRule"/>
</dbReference>
<comment type="function">
    <text evidence="1">Component of the mitochondrial ribosome (mitoribosome), a dedicated translation machinery responsible for the synthesis of mitochondrial genome-encoded proteins, including at least some of the essential transmembrane subunits of the mitochondrial respiratory chain. The mitoribosomes are attached to the mitochondrial inner membrane and translation products are cotranslationally integrated into the membrane.</text>
</comment>
<reference evidence="4" key="1">
    <citation type="submission" date="2016-03" db="EMBL/GenBank/DDBJ databases">
        <authorList>
            <person name="Devillers H."/>
        </authorList>
    </citation>
    <scope>NUCLEOTIDE SEQUENCE [LARGE SCALE GENOMIC DNA]</scope>
</reference>
<name>A0A1G4KJH0_9SACH</name>
<keyword evidence="4" id="KW-1185">Reference proteome</keyword>
<evidence type="ECO:0000313" key="3">
    <source>
        <dbReference type="EMBL" id="SCV04678.1"/>
    </source>
</evidence>
<organism evidence="3 4">
    <name type="scientific">Lachancea mirantina</name>
    <dbReference type="NCBI Taxonomy" id="1230905"/>
    <lineage>
        <taxon>Eukaryota</taxon>
        <taxon>Fungi</taxon>
        <taxon>Dikarya</taxon>
        <taxon>Ascomycota</taxon>
        <taxon>Saccharomycotina</taxon>
        <taxon>Saccharomycetes</taxon>
        <taxon>Saccharomycetales</taxon>
        <taxon>Saccharomycetaceae</taxon>
        <taxon>Lachancea</taxon>
    </lineage>
</organism>
<dbReference type="Proteomes" id="UP000191024">
    <property type="component" value="Chromosome H"/>
</dbReference>
<dbReference type="PIRSF" id="PIRSF036995">
    <property type="entry name" value="RSM24"/>
    <property type="match status" value="1"/>
</dbReference>
<dbReference type="PANTHER" id="PTHR13490:SF0">
    <property type="entry name" value="SMALL RIBOSOMAL SUBUNIT PROTEIN MS35"/>
    <property type="match status" value="1"/>
</dbReference>
<protein>
    <recommendedName>
        <fullName evidence="1">Small ribosomal subunit protein mS35</fullName>
    </recommendedName>
    <alternativeName>
        <fullName evidence="1">37S ribosomal protein S24, mitochondrial</fullName>
    </alternativeName>
</protein>
<dbReference type="InterPro" id="IPR039848">
    <property type="entry name" value="Ribosomal_mS35_mt"/>
</dbReference>
<keyword evidence="1" id="KW-0689">Ribosomal protein</keyword>
<sequence length="301" mass="34494">MRATLRTSLRVGCKLLNSALADSVASKTSSDLYLKPNKWKGLKPEKIFQLYSERIFRLGTSYKPCHEELEALLSTSEHTGSSPSAIKAVYYGGEQAANEILSKNESADDFRPKPFMFDELPSQAQTLVQQHREQRFYNRLTAYELPLLAQYRQDYRRPSNKTHPVTYRYTSYIGESHSNSRKVVMSVKTADLGLNAVQLHKLRLLAKTRYDAISDVLKISSDQYPEPFQNARYLSGRLSKLIEEARNLEGDFSNVPLDTRHIAAKNLRRKGHSHIFPEEWKRPEDAPKEFVNVVDVIKNSL</sequence>
<dbReference type="AlphaFoldDB" id="A0A1G4KJH0"/>
<dbReference type="STRING" id="1230905.A0A1G4KJH0"/>
<dbReference type="PANTHER" id="PTHR13490">
    <property type="entry name" value="MITOCHONDRIAL 28S RIBOSOMAL PROTEIN S28"/>
    <property type="match status" value="1"/>
</dbReference>
<proteinExistence type="inferred from homology"/>
<keyword evidence="1" id="KW-0496">Mitochondrion</keyword>
<dbReference type="EMBL" id="LT598468">
    <property type="protein sequence ID" value="SCV04678.1"/>
    <property type="molecule type" value="Genomic_DNA"/>
</dbReference>